<organism evidence="2">
    <name type="scientific">uncultured organism</name>
    <dbReference type="NCBI Taxonomy" id="155900"/>
    <lineage>
        <taxon>unclassified sequences</taxon>
        <taxon>environmental samples</taxon>
    </lineage>
</organism>
<dbReference type="AlphaFoldDB" id="A0A5B8R551"/>
<accession>A0A5B8R551</accession>
<reference evidence="2" key="1">
    <citation type="submission" date="2019-06" db="EMBL/GenBank/DDBJ databases">
        <authorList>
            <person name="Murdoch R.W."/>
            <person name="Fathepure B."/>
        </authorList>
    </citation>
    <scope>NUCLEOTIDE SEQUENCE</scope>
</reference>
<evidence type="ECO:0000313" key="2">
    <source>
        <dbReference type="EMBL" id="QEA03889.1"/>
    </source>
</evidence>
<protein>
    <submittedName>
        <fullName evidence="2">Uncharacterized protein</fullName>
    </submittedName>
</protein>
<feature type="compositionally biased region" description="Polar residues" evidence="1">
    <location>
        <begin position="1"/>
        <end position="10"/>
    </location>
</feature>
<sequence>MPLSESTATSEVPPPMSSTIEPRASSTGMFAPIAAAIGSSTRKTSRAPAPAADSLIARRSTWVEPQGTHTSTRGLGLKNRASCTFLMKFCSIFSVTVKSAITPSLSGRTARILPGVRPSMSLASWPTAAMCFGPPSRSWRIATTDGSLSTMPWPRE</sequence>
<feature type="region of interest" description="Disordered" evidence="1">
    <location>
        <begin position="1"/>
        <end position="24"/>
    </location>
</feature>
<gene>
    <name evidence="2" type="ORF">KBTEX_00189</name>
</gene>
<proteinExistence type="predicted"/>
<name>A0A5B8R551_9ZZZZ</name>
<dbReference type="EMBL" id="MN079077">
    <property type="protein sequence ID" value="QEA03889.1"/>
    <property type="molecule type" value="Genomic_DNA"/>
</dbReference>
<evidence type="ECO:0000256" key="1">
    <source>
        <dbReference type="SAM" id="MobiDB-lite"/>
    </source>
</evidence>